<feature type="domain" description="Fatty acid desaturase" evidence="1">
    <location>
        <begin position="163"/>
        <end position="354"/>
    </location>
</feature>
<evidence type="ECO:0000313" key="2">
    <source>
        <dbReference type="EMBL" id="KAF2860800.1"/>
    </source>
</evidence>
<dbReference type="GO" id="GO:0006629">
    <property type="term" value="P:lipid metabolic process"/>
    <property type="evidence" value="ECO:0007669"/>
    <property type="project" value="InterPro"/>
</dbReference>
<dbReference type="PANTHER" id="PTHR36459:SF1">
    <property type="entry name" value="FATTY ACID DESATURASE DOMAIN-CONTAINING PROTEIN-RELATED"/>
    <property type="match status" value="1"/>
</dbReference>
<dbReference type="EMBL" id="MU005978">
    <property type="protein sequence ID" value="KAF2860800.1"/>
    <property type="molecule type" value="Genomic_DNA"/>
</dbReference>
<dbReference type="PANTHER" id="PTHR36459">
    <property type="entry name" value="ORF"/>
    <property type="match status" value="1"/>
</dbReference>
<keyword evidence="3" id="KW-1185">Reference proteome</keyword>
<evidence type="ECO:0000259" key="1">
    <source>
        <dbReference type="Pfam" id="PF00487"/>
    </source>
</evidence>
<protein>
    <recommendedName>
        <fullName evidence="1">Fatty acid desaturase domain-containing protein</fullName>
    </recommendedName>
</protein>
<evidence type="ECO:0000313" key="3">
    <source>
        <dbReference type="Proteomes" id="UP000799421"/>
    </source>
</evidence>
<organism evidence="2 3">
    <name type="scientific">Piedraia hortae CBS 480.64</name>
    <dbReference type="NCBI Taxonomy" id="1314780"/>
    <lineage>
        <taxon>Eukaryota</taxon>
        <taxon>Fungi</taxon>
        <taxon>Dikarya</taxon>
        <taxon>Ascomycota</taxon>
        <taxon>Pezizomycotina</taxon>
        <taxon>Dothideomycetes</taxon>
        <taxon>Dothideomycetidae</taxon>
        <taxon>Capnodiales</taxon>
        <taxon>Piedraiaceae</taxon>
        <taxon>Piedraia</taxon>
    </lineage>
</organism>
<reference evidence="2" key="1">
    <citation type="journal article" date="2020" name="Stud. Mycol.">
        <title>101 Dothideomycetes genomes: a test case for predicting lifestyles and emergence of pathogens.</title>
        <authorList>
            <person name="Haridas S."/>
            <person name="Albert R."/>
            <person name="Binder M."/>
            <person name="Bloem J."/>
            <person name="Labutti K."/>
            <person name="Salamov A."/>
            <person name="Andreopoulos B."/>
            <person name="Baker S."/>
            <person name="Barry K."/>
            <person name="Bills G."/>
            <person name="Bluhm B."/>
            <person name="Cannon C."/>
            <person name="Castanera R."/>
            <person name="Culley D."/>
            <person name="Daum C."/>
            <person name="Ezra D."/>
            <person name="Gonzalez J."/>
            <person name="Henrissat B."/>
            <person name="Kuo A."/>
            <person name="Liang C."/>
            <person name="Lipzen A."/>
            <person name="Lutzoni F."/>
            <person name="Magnuson J."/>
            <person name="Mondo S."/>
            <person name="Nolan M."/>
            <person name="Ohm R."/>
            <person name="Pangilinan J."/>
            <person name="Park H.-J."/>
            <person name="Ramirez L."/>
            <person name="Alfaro M."/>
            <person name="Sun H."/>
            <person name="Tritt A."/>
            <person name="Yoshinaga Y."/>
            <person name="Zwiers L.-H."/>
            <person name="Turgeon B."/>
            <person name="Goodwin S."/>
            <person name="Spatafora J."/>
            <person name="Crous P."/>
            <person name="Grigoriev I."/>
        </authorList>
    </citation>
    <scope>NUCLEOTIDE SEQUENCE</scope>
    <source>
        <strain evidence="2">CBS 480.64</strain>
    </source>
</reference>
<dbReference type="Proteomes" id="UP000799421">
    <property type="component" value="Unassembled WGS sequence"/>
</dbReference>
<accession>A0A6A7BZV9</accession>
<gene>
    <name evidence="2" type="ORF">K470DRAFT_257584</name>
</gene>
<feature type="non-terminal residue" evidence="2">
    <location>
        <position position="374"/>
    </location>
</feature>
<dbReference type="OrthoDB" id="1470350at2759"/>
<proteinExistence type="predicted"/>
<name>A0A6A7BZV9_9PEZI</name>
<dbReference type="AlphaFoldDB" id="A0A6A7BZV9"/>
<dbReference type="InterPro" id="IPR005804">
    <property type="entry name" value="FA_desaturase_dom"/>
</dbReference>
<dbReference type="Pfam" id="PF00487">
    <property type="entry name" value="FA_desaturase"/>
    <property type="match status" value="1"/>
</dbReference>
<sequence length="374" mass="42233">METAPVVLTAIHEQSGVTRRRPSAAEVSLPKVAVTDEALPVYKNLTAADLIVLETLFSEAPNNINTPGRFTQRDVQTSISQLRSKNDPKSTLFSPSIFTSFDTVPAALQPLVSKYSQWAQRVVRHPTDVVFLTHQLFYTCINLTSALYLYTNPTLLHSILHIVLTGWCIGPFTLLMHNHIHNNGVLAAPYTYIDKTLPYILCPLMGHTWNSYYHHHVKHHHIEGNGPEDLSSTLRYQRDSALHFLHYLARFIFLTWAELPYYFLKRNQPRRAASALFWELGSYVAAFALWRMQPAATLAVLVVPFAFLRVGLMAGNWGQHALIDHEDPKSDLRESVTLLDVAVSYLISGGWWSRRASLPLPAKPPQETSPNVFV</sequence>